<dbReference type="InterPro" id="IPR002104">
    <property type="entry name" value="Integrase_catalytic"/>
</dbReference>
<dbReference type="PROSITE" id="PS51898">
    <property type="entry name" value="TYR_RECOMBINASE"/>
    <property type="match status" value="1"/>
</dbReference>
<evidence type="ECO:0000259" key="3">
    <source>
        <dbReference type="PROSITE" id="PS51898"/>
    </source>
</evidence>
<dbReference type="SUPFAM" id="SSF56349">
    <property type="entry name" value="DNA breaking-rejoining enzymes"/>
    <property type="match status" value="1"/>
</dbReference>
<evidence type="ECO:0000256" key="1">
    <source>
        <dbReference type="ARBA" id="ARBA00023172"/>
    </source>
</evidence>
<dbReference type="Pfam" id="PF14657">
    <property type="entry name" value="Arm-DNA-bind_4"/>
    <property type="match status" value="1"/>
</dbReference>
<organism evidence="4 5">
    <name type="scientific">Lentzea indica</name>
    <dbReference type="NCBI Taxonomy" id="2604800"/>
    <lineage>
        <taxon>Bacteria</taxon>
        <taxon>Bacillati</taxon>
        <taxon>Actinomycetota</taxon>
        <taxon>Actinomycetes</taxon>
        <taxon>Pseudonocardiales</taxon>
        <taxon>Pseudonocardiaceae</taxon>
        <taxon>Lentzea</taxon>
    </lineage>
</organism>
<gene>
    <name evidence="4" type="ORF">FXN61_24030</name>
</gene>
<dbReference type="RefSeq" id="WP_167976372.1">
    <property type="nucleotide sequence ID" value="NZ_VSRL01000092.1"/>
</dbReference>
<protein>
    <submittedName>
        <fullName evidence="4">Tyrosine-type recombinase/integrase</fullName>
    </submittedName>
</protein>
<dbReference type="Pfam" id="PF00589">
    <property type="entry name" value="Phage_integrase"/>
    <property type="match status" value="1"/>
</dbReference>
<sequence length="230" mass="25785">MLLSYKPKDYSHPYEIELTDLRSSRKPKRRRVKGSVFKRGNTWTYSFDGEKHPLTGDRQQIRKSGFATEDDAWDAMEKAQVEVATETYVKPSRAKVSDFLAAGARQVHGGGAAPPPRIGGRGEGGIRERLPRSQSCLLLGRRPAIYPDTITEQFNRLVDRAKVPLIRLHDVRHTYATISLRSGVHPKIVSSRLGHSKVAFTLDTYTEDIPDLDAEAAETISGLFLPRETD</sequence>
<dbReference type="EMBL" id="VSRL01000092">
    <property type="protein sequence ID" value="NKE59712.1"/>
    <property type="molecule type" value="Genomic_DNA"/>
</dbReference>
<dbReference type="InterPro" id="IPR011010">
    <property type="entry name" value="DNA_brk_join_enz"/>
</dbReference>
<feature type="region of interest" description="Disordered" evidence="2">
    <location>
        <begin position="106"/>
        <end position="126"/>
    </location>
</feature>
<evidence type="ECO:0000256" key="2">
    <source>
        <dbReference type="SAM" id="MobiDB-lite"/>
    </source>
</evidence>
<accession>A0ABX1FLM4</accession>
<dbReference type="InterPro" id="IPR028259">
    <property type="entry name" value="AP2-like_int_N"/>
</dbReference>
<evidence type="ECO:0000313" key="5">
    <source>
        <dbReference type="Proteomes" id="UP001515943"/>
    </source>
</evidence>
<feature type="domain" description="Tyr recombinase" evidence="3">
    <location>
        <begin position="49"/>
        <end position="218"/>
    </location>
</feature>
<keyword evidence="5" id="KW-1185">Reference proteome</keyword>
<dbReference type="Proteomes" id="UP001515943">
    <property type="component" value="Unassembled WGS sequence"/>
</dbReference>
<reference evidence="4 5" key="1">
    <citation type="submission" date="2019-08" db="EMBL/GenBank/DDBJ databases">
        <title>Lentzea from Indian Himalayas.</title>
        <authorList>
            <person name="Mandal S."/>
            <person name="Mallick Gupta A."/>
            <person name="Maiti P.K."/>
            <person name="Sarkar J."/>
            <person name="Mandal S."/>
        </authorList>
    </citation>
    <scope>NUCLEOTIDE SEQUENCE [LARGE SCALE GENOMIC DNA]</scope>
    <source>
        <strain evidence="4 5">PSKA42</strain>
    </source>
</reference>
<comment type="caution">
    <text evidence="4">The sequence shown here is derived from an EMBL/GenBank/DDBJ whole genome shotgun (WGS) entry which is preliminary data.</text>
</comment>
<keyword evidence="1" id="KW-0233">DNA recombination</keyword>
<name>A0ABX1FLM4_9PSEU</name>
<proteinExistence type="predicted"/>
<evidence type="ECO:0000313" key="4">
    <source>
        <dbReference type="EMBL" id="NKE59712.1"/>
    </source>
</evidence>
<dbReference type="Gene3D" id="1.10.443.10">
    <property type="entry name" value="Intergrase catalytic core"/>
    <property type="match status" value="1"/>
</dbReference>
<dbReference type="InterPro" id="IPR013762">
    <property type="entry name" value="Integrase-like_cat_sf"/>
</dbReference>